<dbReference type="EMBL" id="MSDW01000001">
    <property type="protein sequence ID" value="OKY78254.1"/>
    <property type="molecule type" value="Genomic_DNA"/>
</dbReference>
<gene>
    <name evidence="18" type="ORF">BTN85_0741</name>
</gene>
<dbReference type="GO" id="GO:0000166">
    <property type="term" value="F:nucleotide binding"/>
    <property type="evidence" value="ECO:0007669"/>
    <property type="project" value="UniProtKB-KW"/>
</dbReference>
<evidence type="ECO:0000256" key="1">
    <source>
        <dbReference type="ARBA" id="ARBA00001946"/>
    </source>
</evidence>
<evidence type="ECO:0000256" key="14">
    <source>
        <dbReference type="ARBA" id="ARBA00030544"/>
    </source>
</evidence>
<evidence type="ECO:0000256" key="4">
    <source>
        <dbReference type="ARBA" id="ARBA00011987"/>
    </source>
</evidence>
<dbReference type="InterPro" id="IPR023602">
    <property type="entry name" value="Riboflavin_kinase_CTP-dep"/>
</dbReference>
<comment type="similarity">
    <text evidence="3">Belongs to the archaeal riboflavin kinase family.</text>
</comment>
<evidence type="ECO:0000256" key="16">
    <source>
        <dbReference type="ARBA" id="ARBA00047857"/>
    </source>
</evidence>
<evidence type="ECO:0000256" key="6">
    <source>
        <dbReference type="ARBA" id="ARBA00022630"/>
    </source>
</evidence>
<evidence type="ECO:0000313" key="18">
    <source>
        <dbReference type="EMBL" id="OKY78254.1"/>
    </source>
</evidence>
<evidence type="ECO:0000256" key="3">
    <source>
        <dbReference type="ARBA" id="ARBA00006428"/>
    </source>
</evidence>
<accession>A0A1Q6DV66</accession>
<evidence type="ECO:0000256" key="8">
    <source>
        <dbReference type="ARBA" id="ARBA00022679"/>
    </source>
</evidence>
<dbReference type="GO" id="GO:0046872">
    <property type="term" value="F:metal ion binding"/>
    <property type="evidence" value="ECO:0007669"/>
    <property type="project" value="UniProtKB-KW"/>
</dbReference>
<proteinExistence type="inferred from homology"/>
<evidence type="ECO:0000256" key="12">
    <source>
        <dbReference type="ARBA" id="ARBA00022842"/>
    </source>
</evidence>
<evidence type="ECO:0000256" key="15">
    <source>
        <dbReference type="ARBA" id="ARBA00033116"/>
    </source>
</evidence>
<dbReference type="Pfam" id="PF01982">
    <property type="entry name" value="CTP-dep_RFKase"/>
    <property type="match status" value="1"/>
</dbReference>
<dbReference type="GO" id="GO:0009231">
    <property type="term" value="P:riboflavin biosynthetic process"/>
    <property type="evidence" value="ECO:0007669"/>
    <property type="project" value="InterPro"/>
</dbReference>
<keyword evidence="8" id="KW-0808">Transferase</keyword>
<evidence type="ECO:0000259" key="17">
    <source>
        <dbReference type="Pfam" id="PF01982"/>
    </source>
</evidence>
<dbReference type="SUPFAM" id="SSF82114">
    <property type="entry name" value="Riboflavin kinase-like"/>
    <property type="match status" value="1"/>
</dbReference>
<name>A0A1Q6DV66_METT1</name>
<dbReference type="GO" id="GO:0009398">
    <property type="term" value="P:FMN biosynthetic process"/>
    <property type="evidence" value="ECO:0007669"/>
    <property type="project" value="UniProtKB-UniPathway"/>
</dbReference>
<comment type="pathway">
    <text evidence="2">Cofactor biosynthesis; FMN biosynthesis; FMN from riboflavin (CTP route): step 1/1.</text>
</comment>
<keyword evidence="11 18" id="KW-0418">Kinase</keyword>
<comment type="catalytic activity">
    <reaction evidence="16">
        <text>riboflavin + CTP = CDP + FMN + H(+)</text>
        <dbReference type="Rhea" id="RHEA:25021"/>
        <dbReference type="ChEBI" id="CHEBI:15378"/>
        <dbReference type="ChEBI" id="CHEBI:37563"/>
        <dbReference type="ChEBI" id="CHEBI:57986"/>
        <dbReference type="ChEBI" id="CHEBI:58069"/>
        <dbReference type="ChEBI" id="CHEBI:58210"/>
        <dbReference type="EC" id="2.7.1.161"/>
    </reaction>
</comment>
<dbReference type="Proteomes" id="UP000185744">
    <property type="component" value="Unassembled WGS sequence"/>
</dbReference>
<reference evidence="18" key="1">
    <citation type="submission" date="2016-12" db="EMBL/GenBank/DDBJ databases">
        <title>Discovery of methanogenic haloarchaea.</title>
        <authorList>
            <person name="Sorokin D.Y."/>
            <person name="Makarova K.S."/>
            <person name="Abbas B."/>
            <person name="Ferrer M."/>
            <person name="Golyshin P.N."/>
        </authorList>
    </citation>
    <scope>NUCLEOTIDE SEQUENCE [LARGE SCALE GENOMIC DNA]</scope>
    <source>
        <strain evidence="18">HMET1</strain>
    </source>
</reference>
<keyword evidence="19" id="KW-1185">Reference proteome</keyword>
<sequence>MSKTNKGSEKLNLTGKVVEGCGEGRYYISLEGYQSQFIDKLGFKPYAGTLNVKITDESVKALDEINVSSYIRINGFDHSGKSFFGAYCVKAEVNGYEGALIFPDKSRYGKDIVEVISPKKLRGSINEDDVEIKVKL</sequence>
<feature type="domain" description="Riboflavin kinase" evidence="17">
    <location>
        <begin position="17"/>
        <end position="132"/>
    </location>
</feature>
<dbReference type="FunCoup" id="A0A1Q6DV66">
    <property type="interactions" value="18"/>
</dbReference>
<evidence type="ECO:0000256" key="13">
    <source>
        <dbReference type="ARBA" id="ARBA00029789"/>
    </source>
</evidence>
<evidence type="ECO:0000256" key="7">
    <source>
        <dbReference type="ARBA" id="ARBA00022643"/>
    </source>
</evidence>
<evidence type="ECO:0000256" key="10">
    <source>
        <dbReference type="ARBA" id="ARBA00022741"/>
    </source>
</evidence>
<keyword evidence="6" id="KW-0285">Flavoprotein</keyword>
<dbReference type="STRING" id="1903181.BTN85_0741"/>
<evidence type="ECO:0000256" key="2">
    <source>
        <dbReference type="ARBA" id="ARBA00005219"/>
    </source>
</evidence>
<evidence type="ECO:0000256" key="11">
    <source>
        <dbReference type="ARBA" id="ARBA00022777"/>
    </source>
</evidence>
<comment type="caution">
    <text evidence="18">The sequence shown here is derived from an EMBL/GenBank/DDBJ whole genome shotgun (WGS) entry which is preliminary data.</text>
</comment>
<dbReference type="UniPathway" id="UPA00276">
    <property type="reaction ID" value="UER00929"/>
</dbReference>
<evidence type="ECO:0000256" key="5">
    <source>
        <dbReference type="ARBA" id="ARBA00017394"/>
    </source>
</evidence>
<dbReference type="PANTHER" id="PTHR40706">
    <property type="entry name" value="RIBOFLAVIN KINASE"/>
    <property type="match status" value="1"/>
</dbReference>
<dbReference type="GO" id="GO:0008531">
    <property type="term" value="F:riboflavin kinase activity"/>
    <property type="evidence" value="ECO:0007669"/>
    <property type="project" value="InterPro"/>
</dbReference>
<protein>
    <recommendedName>
        <fullName evidence="5">Riboflavin kinase</fullName>
        <ecNumber evidence="4">2.7.1.161</ecNumber>
    </recommendedName>
    <alternativeName>
        <fullName evidence="14">CTP-dependent riboflavin kinase</fullName>
    </alternativeName>
    <alternativeName>
        <fullName evidence="15">CTP:riboflavin 5'-phosphotransferase</fullName>
    </alternativeName>
    <alternativeName>
        <fullName evidence="13">Flavokinase</fullName>
    </alternativeName>
</protein>
<evidence type="ECO:0000256" key="9">
    <source>
        <dbReference type="ARBA" id="ARBA00022723"/>
    </source>
</evidence>
<dbReference type="Gene3D" id="2.40.30.30">
    <property type="entry name" value="Riboflavin kinase-like"/>
    <property type="match status" value="1"/>
</dbReference>
<dbReference type="InterPro" id="IPR023465">
    <property type="entry name" value="Riboflavin_kinase_dom_sf"/>
</dbReference>
<dbReference type="InterPro" id="IPR039063">
    <property type="entry name" value="RibK_CTP-dep"/>
</dbReference>
<organism evidence="18 19">
    <name type="scientific">Methanohalarchaeum thermophilum</name>
    <dbReference type="NCBI Taxonomy" id="1903181"/>
    <lineage>
        <taxon>Archaea</taxon>
        <taxon>Methanobacteriati</taxon>
        <taxon>Methanobacteriota</taxon>
        <taxon>Methanonatronarchaeia</taxon>
        <taxon>Methanonatronarchaeales</taxon>
        <taxon>Methanonatronarchaeaceae</taxon>
        <taxon>Candidatus Methanohalarchaeum</taxon>
    </lineage>
</organism>
<evidence type="ECO:0000313" key="19">
    <source>
        <dbReference type="Proteomes" id="UP000185744"/>
    </source>
</evidence>
<comment type="cofactor">
    <cofactor evidence="1">
        <name>Mg(2+)</name>
        <dbReference type="ChEBI" id="CHEBI:18420"/>
    </cofactor>
</comment>
<keyword evidence="12" id="KW-0460">Magnesium</keyword>
<dbReference type="PANTHER" id="PTHR40706:SF1">
    <property type="entry name" value="RIBOFLAVIN KINASE"/>
    <property type="match status" value="1"/>
</dbReference>
<keyword evidence="7" id="KW-0288">FMN</keyword>
<dbReference type="EC" id="2.7.1.161" evidence="4"/>
<dbReference type="AlphaFoldDB" id="A0A1Q6DV66"/>
<keyword evidence="10" id="KW-0547">Nucleotide-binding</keyword>
<dbReference type="InParanoid" id="A0A1Q6DV66"/>
<keyword evidence="9" id="KW-0479">Metal-binding</keyword>